<evidence type="ECO:0000259" key="3">
    <source>
        <dbReference type="Pfam" id="PF04982"/>
    </source>
</evidence>
<feature type="transmembrane region" description="Helical" evidence="2">
    <location>
        <begin position="45"/>
        <end position="64"/>
    </location>
</feature>
<dbReference type="PANTHER" id="PTHR33741:SF5">
    <property type="entry name" value="TRANSMEMBRANE PROTEIN DDB_G0269096-RELATED"/>
    <property type="match status" value="1"/>
</dbReference>
<proteinExistence type="predicted"/>
<dbReference type="OrthoDB" id="9811720at2"/>
<name>A0A147I5X9_9SPHN</name>
<dbReference type="PATRIC" id="fig|869719.3.peg.690"/>
<comment type="caution">
    <text evidence="4">The sequence shown here is derived from an EMBL/GenBank/DDBJ whole genome shotgun (WGS) entry which is preliminary data.</text>
</comment>
<dbReference type="PANTHER" id="PTHR33741">
    <property type="entry name" value="TRANSMEMBRANE PROTEIN DDB_G0269096-RELATED"/>
    <property type="match status" value="1"/>
</dbReference>
<dbReference type="Proteomes" id="UP000074310">
    <property type="component" value="Unassembled WGS sequence"/>
</dbReference>
<feature type="transmembrane region" description="Helical" evidence="2">
    <location>
        <begin position="132"/>
        <end position="159"/>
    </location>
</feature>
<evidence type="ECO:0000256" key="1">
    <source>
        <dbReference type="SAM" id="MobiDB-lite"/>
    </source>
</evidence>
<evidence type="ECO:0000256" key="2">
    <source>
        <dbReference type="SAM" id="Phobius"/>
    </source>
</evidence>
<keyword evidence="2" id="KW-0472">Membrane</keyword>
<reference evidence="4 5" key="1">
    <citation type="journal article" date="2016" name="Front. Microbiol.">
        <title>Genomic Resource of Rice Seed Associated Bacteria.</title>
        <authorList>
            <person name="Midha S."/>
            <person name="Bansal K."/>
            <person name="Sharma S."/>
            <person name="Kumar N."/>
            <person name="Patil P.P."/>
            <person name="Chaudhry V."/>
            <person name="Patil P.B."/>
        </authorList>
    </citation>
    <scope>NUCLEOTIDE SEQUENCE [LARGE SCALE GENOMIC DNA]</scope>
    <source>
        <strain evidence="4 5">NS334</strain>
    </source>
</reference>
<keyword evidence="5" id="KW-1185">Reference proteome</keyword>
<keyword evidence="2" id="KW-1133">Transmembrane helix</keyword>
<protein>
    <submittedName>
        <fullName evidence="4">Membrane protein</fullName>
    </submittedName>
</protein>
<organism evidence="4 5">
    <name type="scientific">Sphingomonas endophytica</name>
    <dbReference type="NCBI Taxonomy" id="869719"/>
    <lineage>
        <taxon>Bacteria</taxon>
        <taxon>Pseudomonadati</taxon>
        <taxon>Pseudomonadota</taxon>
        <taxon>Alphaproteobacteria</taxon>
        <taxon>Sphingomonadales</taxon>
        <taxon>Sphingomonadaceae</taxon>
        <taxon>Sphingomonas</taxon>
    </lineage>
</organism>
<feature type="transmembrane region" description="Helical" evidence="2">
    <location>
        <begin position="12"/>
        <end position="33"/>
    </location>
</feature>
<dbReference type="Pfam" id="PF04982">
    <property type="entry name" value="TM_HPP"/>
    <property type="match status" value="1"/>
</dbReference>
<accession>A0A147I5X9</accession>
<dbReference type="AlphaFoldDB" id="A0A147I5X9"/>
<dbReference type="EMBL" id="LDTB01000013">
    <property type="protein sequence ID" value="KTT74152.1"/>
    <property type="molecule type" value="Genomic_DNA"/>
</dbReference>
<gene>
    <name evidence="4" type="ORF">NS334_06235</name>
</gene>
<dbReference type="RefSeq" id="WP_058755099.1">
    <property type="nucleotide sequence ID" value="NZ_LDTB01000013.1"/>
</dbReference>
<sequence length="234" mass="23686">MKPFVSLLLAGAHWPTRLIACLGAAVCIALTFVVCAQLPLTRADLPIIVAPLGASAVLVFAVPASPLAQPWPVVGGNIVSSLVGVAMFQIVPQTALAAGLAVGGAILAMSLLRCLHPPGGAAALTAVIGSHGIHAAGFAFAFAPVGINSIALVSLGMFYHRMTGHSYPHRPAPPVAPGLHAADIDAALAELHETFDIAPGDLDALLTRAEAHAEARRGGRPLSTGAPRRGTPAS</sequence>
<feature type="region of interest" description="Disordered" evidence="1">
    <location>
        <begin position="213"/>
        <end position="234"/>
    </location>
</feature>
<keyword evidence="2" id="KW-0812">Transmembrane</keyword>
<dbReference type="InterPro" id="IPR058581">
    <property type="entry name" value="TM_HPP"/>
</dbReference>
<evidence type="ECO:0000313" key="4">
    <source>
        <dbReference type="EMBL" id="KTT74152.1"/>
    </source>
</evidence>
<feature type="domain" description="HPP transmembrane region" evidence="3">
    <location>
        <begin position="14"/>
        <end position="168"/>
    </location>
</feature>
<evidence type="ECO:0000313" key="5">
    <source>
        <dbReference type="Proteomes" id="UP000074310"/>
    </source>
</evidence>
<dbReference type="InterPro" id="IPR007065">
    <property type="entry name" value="HPP"/>
</dbReference>